<evidence type="ECO:0000256" key="1">
    <source>
        <dbReference type="SAM" id="MobiDB-lite"/>
    </source>
</evidence>
<sequence length="129" mass="13247">MERSAPGLAADPGDGDGHAAQRFRTALGTAFPRVADEGVDEQDDGDDDRVLDLTDDADGGGEQEADQPAAEVVRSASPLRRAGRSGRLVGSVAGGSPLGFGRAQARGPGDAGQVRHVAGLPPRPRRAQR</sequence>
<feature type="compositionally biased region" description="Low complexity" evidence="1">
    <location>
        <begin position="1"/>
        <end position="12"/>
    </location>
</feature>
<evidence type="ECO:0000313" key="3">
    <source>
        <dbReference type="Proteomes" id="UP001501845"/>
    </source>
</evidence>
<organism evidence="2 3">
    <name type="scientific">Streptomyces tunisiensis</name>
    <dbReference type="NCBI Taxonomy" id="948699"/>
    <lineage>
        <taxon>Bacteria</taxon>
        <taxon>Bacillati</taxon>
        <taxon>Actinomycetota</taxon>
        <taxon>Actinomycetes</taxon>
        <taxon>Kitasatosporales</taxon>
        <taxon>Streptomycetaceae</taxon>
        <taxon>Streptomyces</taxon>
    </lineage>
</organism>
<name>A0ABP7Z416_9ACTN</name>
<dbReference type="RefSeq" id="WP_346157729.1">
    <property type="nucleotide sequence ID" value="NZ_BAABBU010000026.1"/>
</dbReference>
<dbReference type="EMBL" id="BAABBU010000026">
    <property type="protein sequence ID" value="GAA4146690.1"/>
    <property type="molecule type" value="Genomic_DNA"/>
</dbReference>
<reference evidence="3" key="1">
    <citation type="journal article" date="2019" name="Int. J. Syst. Evol. Microbiol.">
        <title>The Global Catalogue of Microorganisms (GCM) 10K type strain sequencing project: providing services to taxonomists for standard genome sequencing and annotation.</title>
        <authorList>
            <consortium name="The Broad Institute Genomics Platform"/>
            <consortium name="The Broad Institute Genome Sequencing Center for Infectious Disease"/>
            <person name="Wu L."/>
            <person name="Ma J."/>
        </authorList>
    </citation>
    <scope>NUCLEOTIDE SEQUENCE [LARGE SCALE GENOMIC DNA]</scope>
    <source>
        <strain evidence="3">JCM 17589</strain>
    </source>
</reference>
<dbReference type="Proteomes" id="UP001501845">
    <property type="component" value="Unassembled WGS sequence"/>
</dbReference>
<accession>A0ABP7Z416</accession>
<keyword evidence="3" id="KW-1185">Reference proteome</keyword>
<proteinExistence type="predicted"/>
<feature type="compositionally biased region" description="Acidic residues" evidence="1">
    <location>
        <begin position="37"/>
        <end position="65"/>
    </location>
</feature>
<comment type="caution">
    <text evidence="2">The sequence shown here is derived from an EMBL/GenBank/DDBJ whole genome shotgun (WGS) entry which is preliminary data.</text>
</comment>
<protein>
    <submittedName>
        <fullName evidence="2">Uncharacterized protein</fullName>
    </submittedName>
</protein>
<gene>
    <name evidence="2" type="ORF">GCM10022285_52930</name>
</gene>
<feature type="region of interest" description="Disordered" evidence="1">
    <location>
        <begin position="1"/>
        <end position="129"/>
    </location>
</feature>
<evidence type="ECO:0000313" key="2">
    <source>
        <dbReference type="EMBL" id="GAA4146690.1"/>
    </source>
</evidence>